<keyword evidence="13" id="KW-0472">Membrane</keyword>
<dbReference type="Gene3D" id="2.40.10.120">
    <property type="match status" value="1"/>
</dbReference>
<evidence type="ECO:0000256" key="14">
    <source>
        <dbReference type="ARBA" id="ARBA00023145"/>
    </source>
</evidence>
<keyword evidence="9 16" id="KW-0732">Signal</keyword>
<dbReference type="InterPro" id="IPR006315">
    <property type="entry name" value="OM_autotransptr_brl_dom"/>
</dbReference>
<evidence type="ECO:0000256" key="7">
    <source>
        <dbReference type="ARBA" id="ARBA00022670"/>
    </source>
</evidence>
<accession>A0A4U8SBR1</accession>
<evidence type="ECO:0000259" key="18">
    <source>
        <dbReference type="PROSITE" id="PS51691"/>
    </source>
</evidence>
<feature type="chain" id="PRO_5020869152" evidence="16">
    <location>
        <begin position="22"/>
        <end position="1243"/>
    </location>
</feature>
<keyword evidence="12" id="KW-0720">Serine protease</keyword>
<keyword evidence="7" id="KW-0645">Protease</keyword>
<evidence type="ECO:0000259" key="17">
    <source>
        <dbReference type="PROSITE" id="PS51208"/>
    </source>
</evidence>
<evidence type="ECO:0000256" key="12">
    <source>
        <dbReference type="ARBA" id="ARBA00022825"/>
    </source>
</evidence>
<dbReference type="Pfam" id="PF02395">
    <property type="entry name" value="Peptidase_S6"/>
    <property type="match status" value="2"/>
</dbReference>
<dbReference type="SMART" id="SM00869">
    <property type="entry name" value="Autotransporter"/>
    <property type="match status" value="1"/>
</dbReference>
<dbReference type="InterPro" id="IPR005546">
    <property type="entry name" value="Autotransporte_beta"/>
</dbReference>
<comment type="caution">
    <text evidence="19">The sequence shown here is derived from an EMBL/GenBank/DDBJ whole genome shotgun (WGS) entry which is preliminary data.</text>
</comment>
<dbReference type="InterPro" id="IPR057393">
    <property type="entry name" value="PIC_HAP1_IgA0_b-sol2"/>
</dbReference>
<evidence type="ECO:0000256" key="4">
    <source>
        <dbReference type="ARBA" id="ARBA00004613"/>
    </source>
</evidence>
<evidence type="ECO:0000256" key="6">
    <source>
        <dbReference type="ARBA" id="ARBA00022525"/>
    </source>
</evidence>
<feature type="domain" description="Peptidase S6" evidence="18">
    <location>
        <begin position="20"/>
        <end position="331"/>
    </location>
</feature>
<comment type="subcellular location">
    <subcellularLocation>
        <location evidence="3">Cell outer membrane</location>
        <topology evidence="3">Multi-pass membrane protein</topology>
    </subcellularLocation>
    <subcellularLocation>
        <location evidence="1">Cell surface</location>
    </subcellularLocation>
    <subcellularLocation>
        <location evidence="2">Periplasm</location>
    </subcellularLocation>
    <subcellularLocation>
        <location evidence="4">Secreted</location>
    </subcellularLocation>
</comment>
<dbReference type="InterPro" id="IPR011050">
    <property type="entry name" value="Pectin_lyase_fold/virulence"/>
</dbReference>
<dbReference type="Gene3D" id="2.40.128.130">
    <property type="entry name" value="Autotransporter beta-domain"/>
    <property type="match status" value="1"/>
</dbReference>
<dbReference type="AlphaFoldDB" id="A0A4U8SBR1"/>
<evidence type="ECO:0000256" key="15">
    <source>
        <dbReference type="ARBA" id="ARBA00023237"/>
    </source>
</evidence>
<dbReference type="GO" id="GO:0009986">
    <property type="term" value="C:cell surface"/>
    <property type="evidence" value="ECO:0007669"/>
    <property type="project" value="UniProtKB-SubCell"/>
</dbReference>
<evidence type="ECO:0000256" key="8">
    <source>
        <dbReference type="ARBA" id="ARBA00022692"/>
    </source>
</evidence>
<evidence type="ECO:0000256" key="1">
    <source>
        <dbReference type="ARBA" id="ARBA00004241"/>
    </source>
</evidence>
<evidence type="ECO:0000313" key="19">
    <source>
        <dbReference type="EMBL" id="TLD83421.1"/>
    </source>
</evidence>
<dbReference type="RefSeq" id="WP_052096522.1">
    <property type="nucleotide sequence ID" value="NZ_FZNG01000038.1"/>
</dbReference>
<dbReference type="InterPro" id="IPR030396">
    <property type="entry name" value="Peptidase_S6_dom"/>
</dbReference>
<dbReference type="PROSITE" id="PS51691">
    <property type="entry name" value="PEPTIDASE_S6"/>
    <property type="match status" value="1"/>
</dbReference>
<protein>
    <submittedName>
        <fullName evidence="19">Autotransporter outer membrane beta-barrel domain-containing protein</fullName>
    </submittedName>
</protein>
<dbReference type="PROSITE" id="PS51208">
    <property type="entry name" value="AUTOTRANSPORTER"/>
    <property type="match status" value="1"/>
</dbReference>
<proteinExistence type="predicted"/>
<dbReference type="InterPro" id="IPR036709">
    <property type="entry name" value="Autotransporte_beta_dom_sf"/>
</dbReference>
<dbReference type="Proteomes" id="UP000029878">
    <property type="component" value="Unassembled WGS sequence"/>
</dbReference>
<dbReference type="PRINTS" id="PR00921">
    <property type="entry name" value="IGASERPTASE"/>
</dbReference>
<dbReference type="OrthoDB" id="5318987at2"/>
<dbReference type="InterPro" id="IPR000710">
    <property type="entry name" value="Peptidase_S6"/>
</dbReference>
<evidence type="ECO:0000256" key="16">
    <source>
        <dbReference type="SAM" id="SignalP"/>
    </source>
</evidence>
<feature type="signal peptide" evidence="16">
    <location>
        <begin position="1"/>
        <end position="21"/>
    </location>
</feature>
<dbReference type="Pfam" id="PF03797">
    <property type="entry name" value="Autotransporter"/>
    <property type="match status" value="1"/>
</dbReference>
<dbReference type="NCBIfam" id="TIGR01414">
    <property type="entry name" value="autotrans_barl"/>
    <property type="match status" value="1"/>
</dbReference>
<evidence type="ECO:0000256" key="3">
    <source>
        <dbReference type="ARBA" id="ARBA00004571"/>
    </source>
</evidence>
<dbReference type="SUPFAM" id="SSF51126">
    <property type="entry name" value="Pectin lyase-like"/>
    <property type="match status" value="1"/>
</dbReference>
<evidence type="ECO:0000256" key="5">
    <source>
        <dbReference type="ARBA" id="ARBA00022452"/>
    </source>
</evidence>
<evidence type="ECO:0000313" key="20">
    <source>
        <dbReference type="Proteomes" id="UP000029878"/>
    </source>
</evidence>
<keyword evidence="6" id="KW-0964">Secreted</keyword>
<organism evidence="19 20">
    <name type="scientific">Helicobacter trogontum</name>
    <dbReference type="NCBI Taxonomy" id="50960"/>
    <lineage>
        <taxon>Bacteria</taxon>
        <taxon>Pseudomonadati</taxon>
        <taxon>Campylobacterota</taxon>
        <taxon>Epsilonproteobacteria</taxon>
        <taxon>Campylobacterales</taxon>
        <taxon>Helicobacteraceae</taxon>
        <taxon>Helicobacter</taxon>
    </lineage>
</organism>
<name>A0A4U8SBR1_9HELI</name>
<dbReference type="GO" id="GO:0042597">
    <property type="term" value="C:periplasmic space"/>
    <property type="evidence" value="ECO:0007669"/>
    <property type="project" value="UniProtKB-SubCell"/>
</dbReference>
<evidence type="ECO:0000256" key="13">
    <source>
        <dbReference type="ARBA" id="ARBA00023136"/>
    </source>
</evidence>
<dbReference type="GO" id="GO:0005576">
    <property type="term" value="C:extracellular region"/>
    <property type="evidence" value="ECO:0007669"/>
    <property type="project" value="UniProtKB-SubCell"/>
</dbReference>
<dbReference type="SUPFAM" id="SSF103515">
    <property type="entry name" value="Autotransporter"/>
    <property type="match status" value="1"/>
</dbReference>
<dbReference type="Gene3D" id="2.160.20.20">
    <property type="match status" value="2"/>
</dbReference>
<dbReference type="Pfam" id="PF24078">
    <property type="entry name" value="Beta-sol_PIC_HAP1_IgA0_2nd"/>
    <property type="match status" value="1"/>
</dbReference>
<keyword evidence="14" id="KW-0865">Zymogen</keyword>
<feature type="domain" description="Autotransporter" evidence="17">
    <location>
        <begin position="972"/>
        <end position="1243"/>
    </location>
</feature>
<evidence type="ECO:0000256" key="2">
    <source>
        <dbReference type="ARBA" id="ARBA00004418"/>
    </source>
</evidence>
<reference evidence="19 20" key="1">
    <citation type="journal article" date="2014" name="Genome Announc.">
        <title>Draft genome sequences of eight enterohepatic helicobacter species isolated from both laboratory and wild rodents.</title>
        <authorList>
            <person name="Sheh A."/>
            <person name="Shen Z."/>
            <person name="Fox J.G."/>
        </authorList>
    </citation>
    <scope>NUCLEOTIDE SEQUENCE [LARGE SCALE GENOMIC DNA]</scope>
    <source>
        <strain evidence="19 20">ATCC 700114</strain>
    </source>
</reference>
<keyword evidence="8" id="KW-0812">Transmembrane</keyword>
<keyword evidence="5" id="KW-1134">Transmembrane beta strand</keyword>
<dbReference type="GO" id="GO:0009279">
    <property type="term" value="C:cell outer membrane"/>
    <property type="evidence" value="ECO:0007669"/>
    <property type="project" value="UniProtKB-SubCell"/>
</dbReference>
<dbReference type="InterPro" id="IPR012332">
    <property type="entry name" value="Autotransporter_pectin_lyase_C"/>
</dbReference>
<evidence type="ECO:0000256" key="9">
    <source>
        <dbReference type="ARBA" id="ARBA00022729"/>
    </source>
</evidence>
<keyword evidence="10" id="KW-0574">Periplasm</keyword>
<sequence>MYYRFSFAFACLAVQFSFASAVDETFHYQDYLDFGNNTGRFTPGAQNLTITSRDSNTTLHFNAPMPNFSAANLRGKWKSEFTNIGAGYAISAAHMFDNNQAKDVAKKHATLNFGGVDSIIVGASNNFKNWTEYKKGNPDFVVLKMNKFNLNSAAQISPELQFTSSRSDQSSATTIIEKYKDNYKDTCDVYGTNCNDNVGKGQLKDSSRYTYYARSGTGMQKLGPKEADRAATTISEHDKFITSGFNKLDTNELGNSQFVVKFRNETGYWGATNRKRVDFSSSSAPGDSGSAIYVYDNKLGQWFVIGVVSTSNCNTFDDTAYTCTEATYGLINEALIEDFKTKYSTPVLTGGTYTLGDDGLKKDQKDMGAHVITGNVKGEITFPNYFQKDTFIARNNEMEKSKDIYLSGNGTITLQSDVDLGAGGLIVEKDAKWTIANKNSNNNWLILGGISTDTGAQVTYHAKTKDNDFLHKIGNGDLIVTSSSPNAGLRIGDGRVVLQNNGDQVSFKEVYFTSGRGTLQISKASNIDTNHIYFGVGGGTLDMNGQNLTFNRIYASDSGAVIANTNATNSTLSINNAENYLYHGQINSNRGGININSSSKHDLAFDGGIDNANGSFDFSGKELTFQGKPITHAYVDWEVANKLKGYGQNVFTTPTSATQVDWLTRSYKLKTLAINNGATFTLAHNAVLEVENLNANNATINLGSKRVWIDSKDGENVKSRLYGGNVESSSYGDGKAYGVGEDMEFNQNLTQGYSNTIENVRFKGDLNLANSDANLTSMEFVGNIKADNMSPINLSNSKLQGNITSNGALNLSHSYINGKISTNALNANNTTFVVNVDLDSKQANNVIEASASASGNANILMLNLLQTPTDTSVDNILLASLQDTNKTLTQNYFDTPNVKYGFSVYKPNVTFNRDKDNKAQWQLSKLEKTNSYFDVSDNNPAINQGNGLFNQVLLSYLIEWNNIQKRMGELRDNPSAYGAWIRTFGGSNSDGSYRGNFFEMQLGGDYQFKLNYADVYAGSMFNYTRNMLQGDNTNIQSDGFGLGGYASMLFHNGFYLDSVLRYVRYINNTNISFIPSGGAVIPMRNNSGINSLIFSVEGGYRYMFMNAYYVEPQIEFITGYIGSVTIGNPQIYLTLQSSTPLSGKVSLFSGKQAKFGASSIFDSLGFRVGFGYAFDMKAYGDRVLSDLNGSKFYKGIQDQRMFVNLGTGYILGNSHRFNFELERSFFGKLNINWLMNASYRLSF</sequence>
<dbReference type="EMBL" id="JRPL02000008">
    <property type="protein sequence ID" value="TLD83421.1"/>
    <property type="molecule type" value="Genomic_DNA"/>
</dbReference>
<evidence type="ECO:0000256" key="10">
    <source>
        <dbReference type="ARBA" id="ARBA00022764"/>
    </source>
</evidence>
<keyword evidence="15" id="KW-0998">Cell outer membrane</keyword>
<gene>
    <name evidence="19" type="ORF">LS81_004865</name>
</gene>
<dbReference type="GO" id="GO:0004252">
    <property type="term" value="F:serine-type endopeptidase activity"/>
    <property type="evidence" value="ECO:0007669"/>
    <property type="project" value="InterPro"/>
</dbReference>
<keyword evidence="11" id="KW-0378">Hydrolase</keyword>
<evidence type="ECO:0000256" key="11">
    <source>
        <dbReference type="ARBA" id="ARBA00022801"/>
    </source>
</evidence>
<dbReference type="GO" id="GO:0006508">
    <property type="term" value="P:proteolysis"/>
    <property type="evidence" value="ECO:0007669"/>
    <property type="project" value="UniProtKB-KW"/>
</dbReference>